<feature type="region of interest" description="Disordered" evidence="2">
    <location>
        <begin position="1"/>
        <end position="21"/>
    </location>
</feature>
<dbReference type="InterPro" id="IPR005674">
    <property type="entry name" value="CocE/Ser_esterase"/>
</dbReference>
<dbReference type="RefSeq" id="WP_218859413.1">
    <property type="nucleotide sequence ID" value="NZ_JACBZT010000001.1"/>
</dbReference>
<sequence>MTTTERSASTTPAPRTRPGRAVDRTISRVLKLPRATGDYTVRRAVPVPMRDGVDLLADHYAPTGPSHGTVLVRGPYGRGGPFPLLFARVYAERGYHVVLQSCRGTFGSGDVFAPMQHEIDDGADTVAWLREQPWFGGRFATLGLSYLGFTQWALMTDPPPELACALVMVGPHDMYENVHGGGSFKLNDFLGWSDMVAHQEEGNFVSGLVRQALAVRRLKPGLDEVPLLEAGERALAGGAPWYRDWASQREGDHPHWTPMRLTAALDRVQVPVLLFGGWQDLFLEQTLEQYAHLHDRGLDVALTIGPWTHTEMLSKGASLTTHETLDWLAEHLAGTGTRQRPAPVHLYVTGADEWRNLPSWPPATTERVQYLQPFGALGDEPPAPDLPPSTFTYDPADPTPTVGGRLLSPDGGYRRQEKLEARPDVLTFTGPVLDAPLEVIGVPVVELAHTTDNPHADLFVRLCEVDAKGRSRNVSEAFRRLHPAAASRVVRLELDATAHRFPAGSRLRLQVAGGSHPHWARNLGTGEDPATGRERKPSHRTIAHGDGGISRLVLPVSAG</sequence>
<dbReference type="PANTHER" id="PTHR43056:SF10">
    <property type="entry name" value="COCE_NOND FAMILY, PUTATIVE (AFU_ORTHOLOGUE AFUA_7G00600)-RELATED"/>
    <property type="match status" value="1"/>
</dbReference>
<reference evidence="4 5" key="1">
    <citation type="submission" date="2020-07" db="EMBL/GenBank/DDBJ databases">
        <title>Sequencing the genomes of 1000 actinobacteria strains.</title>
        <authorList>
            <person name="Klenk H.-P."/>
        </authorList>
    </citation>
    <scope>NUCLEOTIDE SEQUENCE [LARGE SCALE GENOMIC DNA]</scope>
    <source>
        <strain evidence="4 5">DSM 104001</strain>
    </source>
</reference>
<name>A0A853CK53_9ACTN</name>
<feature type="region of interest" description="Disordered" evidence="2">
    <location>
        <begin position="516"/>
        <end position="546"/>
    </location>
</feature>
<dbReference type="InterPro" id="IPR013736">
    <property type="entry name" value="Xaa-Pro_dipept_C"/>
</dbReference>
<dbReference type="Pfam" id="PF02129">
    <property type="entry name" value="Peptidase_S15"/>
    <property type="match status" value="1"/>
</dbReference>
<keyword evidence="1" id="KW-0378">Hydrolase</keyword>
<proteinExistence type="predicted"/>
<dbReference type="InterPro" id="IPR050585">
    <property type="entry name" value="Xaa-Pro_dipeptidyl-ppase/CocE"/>
</dbReference>
<keyword evidence="5" id="KW-1185">Reference proteome</keyword>
<dbReference type="InterPro" id="IPR008979">
    <property type="entry name" value="Galactose-bd-like_sf"/>
</dbReference>
<dbReference type="Gene3D" id="3.40.50.1820">
    <property type="entry name" value="alpha/beta hydrolase"/>
    <property type="match status" value="1"/>
</dbReference>
<dbReference type="PANTHER" id="PTHR43056">
    <property type="entry name" value="PEPTIDASE S9 PROLYL OLIGOPEPTIDASE"/>
    <property type="match status" value="1"/>
</dbReference>
<comment type="caution">
    <text evidence="4">The sequence shown here is derived from an EMBL/GenBank/DDBJ whole genome shotgun (WGS) entry which is preliminary data.</text>
</comment>
<dbReference type="Proteomes" id="UP000541969">
    <property type="component" value="Unassembled WGS sequence"/>
</dbReference>
<dbReference type="AlphaFoldDB" id="A0A853CK53"/>
<dbReference type="Gene3D" id="2.60.120.260">
    <property type="entry name" value="Galactose-binding domain-like"/>
    <property type="match status" value="1"/>
</dbReference>
<organism evidence="4 5">
    <name type="scientific">Petropleomorpha daqingensis</name>
    <dbReference type="NCBI Taxonomy" id="2026353"/>
    <lineage>
        <taxon>Bacteria</taxon>
        <taxon>Bacillati</taxon>
        <taxon>Actinomycetota</taxon>
        <taxon>Actinomycetes</taxon>
        <taxon>Geodermatophilales</taxon>
        <taxon>Geodermatophilaceae</taxon>
        <taxon>Petropleomorpha</taxon>
    </lineage>
</organism>
<dbReference type="Pfam" id="PF08530">
    <property type="entry name" value="PepX_C"/>
    <property type="match status" value="1"/>
</dbReference>
<dbReference type="GO" id="GO:0008239">
    <property type="term" value="F:dipeptidyl-peptidase activity"/>
    <property type="evidence" value="ECO:0007669"/>
    <property type="project" value="InterPro"/>
</dbReference>
<evidence type="ECO:0000256" key="2">
    <source>
        <dbReference type="SAM" id="MobiDB-lite"/>
    </source>
</evidence>
<dbReference type="InterPro" id="IPR000383">
    <property type="entry name" value="Xaa-Pro-like_dom"/>
</dbReference>
<feature type="domain" description="Xaa-Pro dipeptidyl-peptidase C-terminal" evidence="3">
    <location>
        <begin position="325"/>
        <end position="553"/>
    </location>
</feature>
<dbReference type="NCBIfam" id="TIGR00976">
    <property type="entry name" value="CocE_NonD"/>
    <property type="match status" value="1"/>
</dbReference>
<accession>A0A853CK53</accession>
<evidence type="ECO:0000313" key="5">
    <source>
        <dbReference type="Proteomes" id="UP000541969"/>
    </source>
</evidence>
<protein>
    <recommendedName>
        <fullName evidence="3">Xaa-Pro dipeptidyl-peptidase C-terminal domain-containing protein</fullName>
    </recommendedName>
</protein>
<dbReference type="SUPFAM" id="SSF53474">
    <property type="entry name" value="alpha/beta-Hydrolases"/>
    <property type="match status" value="1"/>
</dbReference>
<dbReference type="SUPFAM" id="SSF49785">
    <property type="entry name" value="Galactose-binding domain-like"/>
    <property type="match status" value="1"/>
</dbReference>
<gene>
    <name evidence="4" type="ORF">GGQ55_004722</name>
</gene>
<dbReference type="EMBL" id="JACBZT010000001">
    <property type="protein sequence ID" value="NYJ08444.1"/>
    <property type="molecule type" value="Genomic_DNA"/>
</dbReference>
<evidence type="ECO:0000259" key="3">
    <source>
        <dbReference type="SMART" id="SM00939"/>
    </source>
</evidence>
<dbReference type="Gene3D" id="1.10.3020.10">
    <property type="entry name" value="alpha-amino acid ester hydrolase ( Helical cap domain)"/>
    <property type="match status" value="1"/>
</dbReference>
<evidence type="ECO:0000256" key="1">
    <source>
        <dbReference type="ARBA" id="ARBA00022801"/>
    </source>
</evidence>
<dbReference type="SMART" id="SM00939">
    <property type="entry name" value="PepX_C"/>
    <property type="match status" value="1"/>
</dbReference>
<feature type="compositionally biased region" description="Polar residues" evidence="2">
    <location>
        <begin position="1"/>
        <end position="13"/>
    </location>
</feature>
<dbReference type="InterPro" id="IPR029058">
    <property type="entry name" value="AB_hydrolase_fold"/>
</dbReference>
<evidence type="ECO:0000313" key="4">
    <source>
        <dbReference type="EMBL" id="NYJ08444.1"/>
    </source>
</evidence>